<dbReference type="PANTHER" id="PTHR48079">
    <property type="entry name" value="PROTEIN YEEZ"/>
    <property type="match status" value="1"/>
</dbReference>
<dbReference type="InterPro" id="IPR036291">
    <property type="entry name" value="NAD(P)-bd_dom_sf"/>
</dbReference>
<accession>A0ABX0YEE4</accession>
<dbReference type="EMBL" id="JAAVJI010000005">
    <property type="protein sequence ID" value="NJP01300.1"/>
    <property type="molecule type" value="Genomic_DNA"/>
</dbReference>
<dbReference type="InterPro" id="IPR051783">
    <property type="entry name" value="NAD(P)-dependent_oxidoreduct"/>
</dbReference>
<reference evidence="2 3" key="1">
    <citation type="submission" date="2020-03" db="EMBL/GenBank/DDBJ databases">
        <authorList>
            <person name="Wang L."/>
            <person name="He N."/>
            <person name="Li Y."/>
            <person name="Fang Y."/>
            <person name="Zhang F."/>
        </authorList>
    </citation>
    <scope>NUCLEOTIDE SEQUENCE [LARGE SCALE GENOMIC DNA]</scope>
    <source>
        <strain evidence="3">hsmgli-8</strain>
    </source>
</reference>
<name>A0ABX0YEE4_9PSED</name>
<protein>
    <submittedName>
        <fullName evidence="2">NAD(P)-dependent oxidoreductase</fullName>
    </submittedName>
</protein>
<dbReference type="PANTHER" id="PTHR48079:SF6">
    <property type="entry name" value="NAD(P)-BINDING DOMAIN-CONTAINING PROTEIN-RELATED"/>
    <property type="match status" value="1"/>
</dbReference>
<comment type="caution">
    <text evidence="2">The sequence shown here is derived from an EMBL/GenBank/DDBJ whole genome shotgun (WGS) entry which is preliminary data.</text>
</comment>
<proteinExistence type="predicted"/>
<sequence length="334" mass="36581">MNILVTGASGFIGASFAYYALSQGLAVRATGRRRERLAPLAQSGAEVVEGDLADAAFARRVCQGMDAVVQCAGLGGHWARVADLERANLVVTENIVEACLKEQVQRLVYLSSAQVYERPRTTQPLREDQLPARRRTVQADIRVRAEQRVFGAEEFGLQVLVLRPAPVVGEGEPTFWPGVFGRCAKGRLRILGKGLNTVDFTTQANLNQALLAALYAGEDAVGRVYNIANGAPVPFWDVLNYGLRQLQLPPLRVYAGAGLARFKAGASALACEYWPGRPKPLLLPADIAWMTEDFALDITRARQYLDYQPKASVWAGMDALCQGWRARDTSGKYR</sequence>
<gene>
    <name evidence="2" type="ORF">HBH25_10555</name>
</gene>
<feature type="domain" description="NAD-dependent epimerase/dehydratase" evidence="1">
    <location>
        <begin position="3"/>
        <end position="228"/>
    </location>
</feature>
<dbReference type="Proteomes" id="UP000746535">
    <property type="component" value="Unassembled WGS sequence"/>
</dbReference>
<dbReference type="Gene3D" id="3.40.50.720">
    <property type="entry name" value="NAD(P)-binding Rossmann-like Domain"/>
    <property type="match status" value="1"/>
</dbReference>
<dbReference type="Pfam" id="PF01370">
    <property type="entry name" value="Epimerase"/>
    <property type="match status" value="1"/>
</dbReference>
<evidence type="ECO:0000313" key="2">
    <source>
        <dbReference type="EMBL" id="NJP01300.1"/>
    </source>
</evidence>
<evidence type="ECO:0000313" key="3">
    <source>
        <dbReference type="Proteomes" id="UP000746535"/>
    </source>
</evidence>
<dbReference type="RefSeq" id="WP_168083879.1">
    <property type="nucleotide sequence ID" value="NZ_JAAVJI010000005.1"/>
</dbReference>
<organism evidence="2 3">
    <name type="scientific">Pseudomonas quercus</name>
    <dbReference type="NCBI Taxonomy" id="2722792"/>
    <lineage>
        <taxon>Bacteria</taxon>
        <taxon>Pseudomonadati</taxon>
        <taxon>Pseudomonadota</taxon>
        <taxon>Gammaproteobacteria</taxon>
        <taxon>Pseudomonadales</taxon>
        <taxon>Pseudomonadaceae</taxon>
        <taxon>Pseudomonas</taxon>
    </lineage>
</organism>
<dbReference type="InterPro" id="IPR001509">
    <property type="entry name" value="Epimerase_deHydtase"/>
</dbReference>
<evidence type="ECO:0000259" key="1">
    <source>
        <dbReference type="Pfam" id="PF01370"/>
    </source>
</evidence>
<dbReference type="SUPFAM" id="SSF51735">
    <property type="entry name" value="NAD(P)-binding Rossmann-fold domains"/>
    <property type="match status" value="1"/>
</dbReference>
<keyword evidence="3" id="KW-1185">Reference proteome</keyword>